<dbReference type="InterPro" id="IPR001173">
    <property type="entry name" value="Glyco_trans_2-like"/>
</dbReference>
<dbReference type="CDD" id="cd00761">
    <property type="entry name" value="Glyco_tranf_GTA_type"/>
    <property type="match status" value="1"/>
</dbReference>
<proteinExistence type="predicted"/>
<dbReference type="InterPro" id="IPR029044">
    <property type="entry name" value="Nucleotide-diphossugar_trans"/>
</dbReference>
<dbReference type="InterPro" id="IPR050834">
    <property type="entry name" value="Glycosyltransf_2"/>
</dbReference>
<dbReference type="Pfam" id="PF00535">
    <property type="entry name" value="Glycos_transf_2"/>
    <property type="match status" value="1"/>
</dbReference>
<accession>A0ABU3VK43</accession>
<evidence type="ECO:0000313" key="2">
    <source>
        <dbReference type="EMBL" id="MDU9006561.1"/>
    </source>
</evidence>
<name>A0ABU3VK43_9RHOB</name>
<gene>
    <name evidence="2" type="ORF">QO231_22245</name>
</gene>
<protein>
    <submittedName>
        <fullName evidence="2">Glycosyltransferase family 2 protein</fullName>
    </submittedName>
</protein>
<dbReference type="PANTHER" id="PTHR43685">
    <property type="entry name" value="GLYCOSYLTRANSFERASE"/>
    <property type="match status" value="1"/>
</dbReference>
<dbReference type="PANTHER" id="PTHR43685:SF2">
    <property type="entry name" value="GLYCOSYLTRANSFERASE 2-LIKE DOMAIN-CONTAINING PROTEIN"/>
    <property type="match status" value="1"/>
</dbReference>
<dbReference type="RefSeq" id="WP_316781728.1">
    <property type="nucleotide sequence ID" value="NZ_JASMWN010000025.1"/>
</dbReference>
<dbReference type="SUPFAM" id="SSF53448">
    <property type="entry name" value="Nucleotide-diphospho-sugar transferases"/>
    <property type="match status" value="1"/>
</dbReference>
<reference evidence="3" key="1">
    <citation type="submission" date="2023-05" db="EMBL/GenBank/DDBJ databases">
        <title>Sedimentitalea sp. nov. JM2-8.</title>
        <authorList>
            <person name="Huang J."/>
        </authorList>
    </citation>
    <scope>NUCLEOTIDE SEQUENCE [LARGE SCALE GENOMIC DNA]</scope>
    <source>
        <strain evidence="3">KHS03</strain>
    </source>
</reference>
<sequence>MTLTIAIPVHDDEPYLLRLLGRLARLGCADQLVVVDDGSHAPLDHAALCAAAALPADRLTLLRHDTAQGPGAARNAALAHVDGDHLLYLDADDLPTRELPPLLADLAGQTFDFCIFRHHDTRSEIERRWGPEPLDGRLWRAAGTDIGALTPVGPAAAAALMQTANYPWNKIYRTGFLRDHGIGCSDLAVHEDIELHWRSFLSADRILASDRICLIHFVDAEGDRLTNRLGPERLEVFVTLDRVAEDIAAREADPLPFALFTLGLIGWIHGHLLPELRRPFATRARDWLNRRVDPALYPAIDAARPEIRAHIDQLLDPAAAG</sequence>
<comment type="caution">
    <text evidence="2">The sequence shown here is derived from an EMBL/GenBank/DDBJ whole genome shotgun (WGS) entry which is preliminary data.</text>
</comment>
<feature type="domain" description="Glycosyltransferase 2-like" evidence="1">
    <location>
        <begin position="4"/>
        <end position="131"/>
    </location>
</feature>
<dbReference type="Gene3D" id="3.90.550.10">
    <property type="entry name" value="Spore Coat Polysaccharide Biosynthesis Protein SpsA, Chain A"/>
    <property type="match status" value="1"/>
</dbReference>
<evidence type="ECO:0000259" key="1">
    <source>
        <dbReference type="Pfam" id="PF00535"/>
    </source>
</evidence>
<keyword evidence="3" id="KW-1185">Reference proteome</keyword>
<dbReference type="EMBL" id="JASMWN010000025">
    <property type="protein sequence ID" value="MDU9006561.1"/>
    <property type="molecule type" value="Genomic_DNA"/>
</dbReference>
<dbReference type="Proteomes" id="UP001255416">
    <property type="component" value="Unassembled WGS sequence"/>
</dbReference>
<organism evidence="2 3">
    <name type="scientific">Sedimentitalea todarodis</name>
    <dbReference type="NCBI Taxonomy" id="1631240"/>
    <lineage>
        <taxon>Bacteria</taxon>
        <taxon>Pseudomonadati</taxon>
        <taxon>Pseudomonadota</taxon>
        <taxon>Alphaproteobacteria</taxon>
        <taxon>Rhodobacterales</taxon>
        <taxon>Paracoccaceae</taxon>
        <taxon>Sedimentitalea</taxon>
    </lineage>
</organism>
<evidence type="ECO:0000313" key="3">
    <source>
        <dbReference type="Proteomes" id="UP001255416"/>
    </source>
</evidence>